<dbReference type="Gene3D" id="3.40.1080.10">
    <property type="entry name" value="Glutaconate Coenzyme A-transferase"/>
    <property type="match status" value="1"/>
</dbReference>
<dbReference type="InterPro" id="IPR017821">
    <property type="entry name" value="Succinate_CoA_transferase"/>
</dbReference>
<dbReference type="OrthoDB" id="9801795at2"/>
<keyword evidence="6" id="KW-0808">Transferase</keyword>
<evidence type="ECO:0000313" key="7">
    <source>
        <dbReference type="Proteomes" id="UP000471031"/>
    </source>
</evidence>
<dbReference type="GO" id="GO:0008775">
    <property type="term" value="F:acetate CoA-transferase activity"/>
    <property type="evidence" value="ECO:0007669"/>
    <property type="project" value="InterPro"/>
</dbReference>
<proteinExistence type="inferred from homology"/>
<feature type="domain" description="Acetyl-CoA hydrolase/transferase C-terminal" evidence="5">
    <location>
        <begin position="322"/>
        <end position="465"/>
    </location>
</feature>
<comment type="caution">
    <text evidence="6">The sequence shown here is derived from an EMBL/GenBank/DDBJ whole genome shotgun (WGS) entry which is preliminary data.</text>
</comment>
<evidence type="ECO:0000259" key="4">
    <source>
        <dbReference type="Pfam" id="PF02550"/>
    </source>
</evidence>
<dbReference type="GO" id="GO:0006083">
    <property type="term" value="P:acetate metabolic process"/>
    <property type="evidence" value="ECO:0007669"/>
    <property type="project" value="InterPro"/>
</dbReference>
<dbReference type="Gene3D" id="3.40.1080.20">
    <property type="entry name" value="Acetyl-CoA hydrolase/transferase C-terminal domain"/>
    <property type="match status" value="1"/>
</dbReference>
<feature type="binding site" evidence="3">
    <location>
        <position position="384"/>
    </location>
    <ligand>
        <name>CoA</name>
        <dbReference type="ChEBI" id="CHEBI:57287"/>
    </ligand>
</feature>
<feature type="binding site" evidence="3">
    <location>
        <position position="404"/>
    </location>
    <ligand>
        <name>CoA</name>
        <dbReference type="ChEBI" id="CHEBI:57287"/>
    </ligand>
</feature>
<feature type="domain" description="Acetyl-CoA hydrolase/transferase N-terminal" evidence="4">
    <location>
        <begin position="9"/>
        <end position="217"/>
    </location>
</feature>
<dbReference type="FunFam" id="3.40.1080.20:FF:000001">
    <property type="entry name" value="Acetyl-CoA hydrolase Ach1"/>
    <property type="match status" value="1"/>
</dbReference>
<evidence type="ECO:0000256" key="3">
    <source>
        <dbReference type="PIRSR" id="PIRSR617821-2"/>
    </source>
</evidence>
<keyword evidence="7" id="KW-1185">Reference proteome</keyword>
<dbReference type="GO" id="GO:0003986">
    <property type="term" value="F:acetyl-CoA hydrolase activity"/>
    <property type="evidence" value="ECO:0007669"/>
    <property type="project" value="TreeGrafter"/>
</dbReference>
<gene>
    <name evidence="6" type="ORF">GTO89_00210</name>
</gene>
<evidence type="ECO:0000313" key="6">
    <source>
        <dbReference type="EMBL" id="MZP41454.1"/>
    </source>
</evidence>
<dbReference type="Pfam" id="PF13336">
    <property type="entry name" value="AcetylCoA_hyd_C"/>
    <property type="match status" value="1"/>
</dbReference>
<dbReference type="InterPro" id="IPR038460">
    <property type="entry name" value="AcetylCoA_hyd_C_sf"/>
</dbReference>
<dbReference type="EMBL" id="WXEX01000001">
    <property type="protein sequence ID" value="MZP41454.1"/>
    <property type="molecule type" value="Genomic_DNA"/>
</dbReference>
<feature type="binding site" evidence="3">
    <location>
        <begin position="265"/>
        <end position="269"/>
    </location>
    <ligand>
        <name>CoA</name>
        <dbReference type="ChEBI" id="CHEBI:57287"/>
    </ligand>
</feature>
<feature type="binding site" evidence="3">
    <location>
        <position position="360"/>
    </location>
    <ligand>
        <name>CoA</name>
        <dbReference type="ChEBI" id="CHEBI:57287"/>
    </ligand>
</feature>
<dbReference type="RefSeq" id="WP_161260049.1">
    <property type="nucleotide sequence ID" value="NZ_JAFBDC010000001.1"/>
</dbReference>
<feature type="binding site" evidence="3">
    <location>
        <position position="380"/>
    </location>
    <ligand>
        <name>CoA</name>
        <dbReference type="ChEBI" id="CHEBI:57287"/>
    </ligand>
</feature>
<dbReference type="Proteomes" id="UP000471031">
    <property type="component" value="Unassembled WGS sequence"/>
</dbReference>
<dbReference type="AlphaFoldDB" id="A0A845L8B4"/>
<dbReference type="NCBIfam" id="TIGR03458">
    <property type="entry name" value="YgfH_subfam"/>
    <property type="match status" value="1"/>
</dbReference>
<dbReference type="InterPro" id="IPR003702">
    <property type="entry name" value="ActCoA_hydro_N"/>
</dbReference>
<dbReference type="GO" id="GO:0006084">
    <property type="term" value="P:acetyl-CoA metabolic process"/>
    <property type="evidence" value="ECO:0007669"/>
    <property type="project" value="InterPro"/>
</dbReference>
<sequence>MLSQRLRNESLKERIMSAEQAAMLIEDGMTLGLSGFTPAGDAKVVPLALVERVKEEGVPFKVNIFTGASINSKVDTLLSDAGLVNMRLPYQSDKGMRKNLNSGKVHYMDQHLSHTAEFLRSGALPPVDVAIVEVVAITEEGHLVLSTAVGNTPIFADMAHTIIVELNLAQPLILEGLHDIYMPAPHGDRDPIPLKHPGDRIGTTVVSIDPEKIKAIVVTNQPDVTADMAPADEDTATMANNLIDFLRKEVEAGRLGTSLAPLQSGVGSVANAVFYGFLDTEFTDLEVYSEVLQDAVFELMDAGKIKMASGCSLTISPAKHDEVMENLDKYRDRLVLRPQELSNNPEIARRLGLIAINTAIEVDIYGNVNSTHIMGTQMMNGIGGSGDFARNARLTFFCTKSTAKDDKISSIVPMVSHCDHTEHDVDVIVTEQGLADLRGLSPRQRALAIIENCAHPDYKPQLLAYYEEALQRGGHTPHVIEKALSWHAKFVKEGTMKATNQGETK</sequence>
<dbReference type="SUPFAM" id="SSF100950">
    <property type="entry name" value="NagB/RpiA/CoA transferase-like"/>
    <property type="match status" value="2"/>
</dbReference>
<reference evidence="6 7" key="1">
    <citation type="submission" date="2020-01" db="EMBL/GenBank/DDBJ databases">
        <title>Whole genome sequence of Heliobacterium gestii DSM 11169.</title>
        <authorList>
            <person name="Kyndt J.A."/>
            <person name="Meyer T.E."/>
        </authorList>
    </citation>
    <scope>NUCLEOTIDE SEQUENCE [LARGE SCALE GENOMIC DNA]</scope>
    <source>
        <strain evidence="6 7">DSM 11169</strain>
    </source>
</reference>
<dbReference type="Pfam" id="PF02550">
    <property type="entry name" value="AcetylCoA_hydro"/>
    <property type="match status" value="1"/>
</dbReference>
<feature type="active site" description="5-glutamyl coenzyme A thioester intermediate" evidence="2">
    <location>
        <position position="290"/>
    </location>
</feature>
<dbReference type="Gene3D" id="3.30.750.70">
    <property type="entry name" value="4-hydroxybutyrate coenzyme like domains"/>
    <property type="match status" value="1"/>
</dbReference>
<protein>
    <submittedName>
        <fullName evidence="6">Succinate CoA transferase</fullName>
    </submittedName>
</protein>
<dbReference type="InterPro" id="IPR026888">
    <property type="entry name" value="AcetylCoA_hyd_C"/>
</dbReference>
<dbReference type="InterPro" id="IPR046433">
    <property type="entry name" value="ActCoA_hydro"/>
</dbReference>
<name>A0A845L8B4_HELGE</name>
<dbReference type="PANTHER" id="PTHR43609:SF1">
    <property type="entry name" value="ACETYL-COA HYDROLASE"/>
    <property type="match status" value="1"/>
</dbReference>
<evidence type="ECO:0000259" key="5">
    <source>
        <dbReference type="Pfam" id="PF13336"/>
    </source>
</evidence>
<dbReference type="InterPro" id="IPR037171">
    <property type="entry name" value="NagB/RpiA_transferase-like"/>
</dbReference>
<comment type="similarity">
    <text evidence="1">Belongs to the acetyl-CoA hydrolase/transferase family.</text>
</comment>
<evidence type="ECO:0000256" key="2">
    <source>
        <dbReference type="PIRSR" id="PIRSR617821-1"/>
    </source>
</evidence>
<dbReference type="PANTHER" id="PTHR43609">
    <property type="entry name" value="ACETYL-COA HYDROLASE"/>
    <property type="match status" value="1"/>
</dbReference>
<evidence type="ECO:0000256" key="1">
    <source>
        <dbReference type="ARBA" id="ARBA00009632"/>
    </source>
</evidence>
<accession>A0A845L8B4</accession>
<organism evidence="6 7">
    <name type="scientific">Heliomicrobium gestii</name>
    <name type="common">Heliobacterium gestii</name>
    <dbReference type="NCBI Taxonomy" id="2699"/>
    <lineage>
        <taxon>Bacteria</taxon>
        <taxon>Bacillati</taxon>
        <taxon>Bacillota</taxon>
        <taxon>Clostridia</taxon>
        <taxon>Eubacteriales</taxon>
        <taxon>Heliobacteriaceae</taxon>
        <taxon>Heliomicrobium</taxon>
    </lineage>
</organism>